<sequence>MKKSIQFFACLFLFTTLLQAQQQSQHSCNAVSLNRTIQFDDSSDQENIVIDVSKNTSKMHVSINSTVKSGYLTVELYDPKGNKKGNFSIESQVNSSQKKEQVCGQMQKHIDDPIKGKWVIKLVPNKVIGDVSICTSLHDE</sequence>
<feature type="signal peptide" evidence="1">
    <location>
        <begin position="1"/>
        <end position="20"/>
    </location>
</feature>
<evidence type="ECO:0000313" key="3">
    <source>
        <dbReference type="Proteomes" id="UP001138894"/>
    </source>
</evidence>
<feature type="chain" id="PRO_5040950481" evidence="1">
    <location>
        <begin position="21"/>
        <end position="140"/>
    </location>
</feature>
<dbReference type="Proteomes" id="UP001138894">
    <property type="component" value="Unassembled WGS sequence"/>
</dbReference>
<evidence type="ECO:0000313" key="2">
    <source>
        <dbReference type="EMBL" id="MBV7268612.1"/>
    </source>
</evidence>
<proteinExistence type="predicted"/>
<reference evidence="2" key="1">
    <citation type="submission" date="2021-04" db="EMBL/GenBank/DDBJ databases">
        <authorList>
            <person name="Pira H."/>
            <person name="Risdian C."/>
            <person name="Wink J."/>
        </authorList>
    </citation>
    <scope>NUCLEOTIDE SEQUENCE</scope>
    <source>
        <strain evidence="2">WHY3</strain>
    </source>
</reference>
<accession>A0A9X1JRH7</accession>
<dbReference type="RefSeq" id="WP_218545156.1">
    <property type="nucleotide sequence ID" value="NZ_JAGSPD010000003.1"/>
</dbReference>
<keyword evidence="3" id="KW-1185">Reference proteome</keyword>
<keyword evidence="1" id="KW-0732">Signal</keyword>
<gene>
    <name evidence="2" type="ORF">KCG49_05300</name>
</gene>
<evidence type="ECO:0000256" key="1">
    <source>
        <dbReference type="SAM" id="SignalP"/>
    </source>
</evidence>
<dbReference type="EMBL" id="JAGSPD010000003">
    <property type="protein sequence ID" value="MBV7268612.1"/>
    <property type="molecule type" value="Genomic_DNA"/>
</dbReference>
<comment type="caution">
    <text evidence="2">The sequence shown here is derived from an EMBL/GenBank/DDBJ whole genome shotgun (WGS) entry which is preliminary data.</text>
</comment>
<name>A0A9X1JRH7_9FLAO</name>
<dbReference type="AlphaFoldDB" id="A0A9X1JRH7"/>
<organism evidence="2 3">
    <name type="scientific">Winogradskyella luteola</name>
    <dbReference type="NCBI Taxonomy" id="2828330"/>
    <lineage>
        <taxon>Bacteria</taxon>
        <taxon>Pseudomonadati</taxon>
        <taxon>Bacteroidota</taxon>
        <taxon>Flavobacteriia</taxon>
        <taxon>Flavobacteriales</taxon>
        <taxon>Flavobacteriaceae</taxon>
        <taxon>Winogradskyella</taxon>
    </lineage>
</organism>
<protein>
    <submittedName>
        <fullName evidence="2">Uncharacterized protein</fullName>
    </submittedName>
</protein>